<feature type="transmembrane region" description="Helical" evidence="7">
    <location>
        <begin position="340"/>
        <end position="367"/>
    </location>
</feature>
<keyword evidence="3" id="KW-1003">Cell membrane</keyword>
<protein>
    <submittedName>
        <fullName evidence="10">ABC-type transport system, involved in lipoprotein release, permease component</fullName>
    </submittedName>
</protein>
<keyword evidence="6 7" id="KW-0472">Membrane</keyword>
<keyword evidence="4 7" id="KW-0812">Transmembrane</keyword>
<evidence type="ECO:0000256" key="6">
    <source>
        <dbReference type="ARBA" id="ARBA00023136"/>
    </source>
</evidence>
<sequence>MTGLLRQDHRDRLYWFIARHYLRAGRGRGLLSLITWIALGGVIVGVTALVVVIGVMSGMQKDLQAKILESTPHIIVLESGTTLRLHEWEEVVDLVMEVDGVVGAAPFVLSQVSVARTGTDGLYPQSANLYGISIDTGRVAPTEMERQIVEGIYNLTLPESGLSPLLMGVGLADRMQLFEGDTLLVVSFENLKMDILGGLNPTMRQFEVTGVFTTGMYDYDMQNVYTTLEAAQELVGITNPGVVGGVGIRTRQPELADEVRGKVQESLGFPFYAESWMTTNRALFSALRLEKIAMGLILGLIVLVAAFNIVSTLVMVVADRTREIGILKAMGMTRSGIMRVFVLQGAWIGVAGTMIGTVCGLILALLIGHFEIIRIPPDVYFVDHLPVSLNPFDVLGIVVASVTIAFVATIYPAWKASRLEPVDAIRHE</sequence>
<evidence type="ECO:0000256" key="3">
    <source>
        <dbReference type="ARBA" id="ARBA00022475"/>
    </source>
</evidence>
<feature type="transmembrane region" description="Helical" evidence="7">
    <location>
        <begin position="292"/>
        <end position="319"/>
    </location>
</feature>
<name>E7C5D5_9BACT</name>
<evidence type="ECO:0000256" key="5">
    <source>
        <dbReference type="ARBA" id="ARBA00022989"/>
    </source>
</evidence>
<dbReference type="EMBL" id="GU567993">
    <property type="protein sequence ID" value="ADI22659.1"/>
    <property type="molecule type" value="Genomic_DNA"/>
</dbReference>
<evidence type="ECO:0000256" key="7">
    <source>
        <dbReference type="SAM" id="Phobius"/>
    </source>
</evidence>
<evidence type="ECO:0000259" key="8">
    <source>
        <dbReference type="Pfam" id="PF02687"/>
    </source>
</evidence>
<evidence type="ECO:0000256" key="4">
    <source>
        <dbReference type="ARBA" id="ARBA00022692"/>
    </source>
</evidence>
<feature type="transmembrane region" description="Helical" evidence="7">
    <location>
        <begin position="29"/>
        <end position="56"/>
    </location>
</feature>
<dbReference type="Pfam" id="PF02687">
    <property type="entry name" value="FtsX"/>
    <property type="match status" value="1"/>
</dbReference>
<dbReference type="Pfam" id="PF12704">
    <property type="entry name" value="MacB_PCD"/>
    <property type="match status" value="1"/>
</dbReference>
<dbReference type="PANTHER" id="PTHR30489">
    <property type="entry name" value="LIPOPROTEIN-RELEASING SYSTEM TRANSMEMBRANE PROTEIN LOLE"/>
    <property type="match status" value="1"/>
</dbReference>
<dbReference type="InterPro" id="IPR025857">
    <property type="entry name" value="MacB_PCD"/>
</dbReference>
<keyword evidence="5 7" id="KW-1133">Transmembrane helix</keyword>
<feature type="transmembrane region" description="Helical" evidence="7">
    <location>
        <begin position="394"/>
        <end position="414"/>
    </location>
</feature>
<dbReference type="InterPro" id="IPR051447">
    <property type="entry name" value="Lipoprotein-release_system"/>
</dbReference>
<keyword evidence="10" id="KW-0449">Lipoprotein</keyword>
<dbReference type="PANTHER" id="PTHR30489:SF0">
    <property type="entry name" value="LIPOPROTEIN-RELEASING SYSTEM TRANSMEMBRANE PROTEIN LOLE"/>
    <property type="match status" value="1"/>
</dbReference>
<evidence type="ECO:0000259" key="9">
    <source>
        <dbReference type="Pfam" id="PF12704"/>
    </source>
</evidence>
<dbReference type="GO" id="GO:0098797">
    <property type="term" value="C:plasma membrane protein complex"/>
    <property type="evidence" value="ECO:0007669"/>
    <property type="project" value="TreeGrafter"/>
</dbReference>
<accession>E7C5D5</accession>
<comment type="similarity">
    <text evidence="2">Belongs to the ABC-4 integral membrane protein family. LolC/E subfamily.</text>
</comment>
<reference evidence="10" key="1">
    <citation type="submission" date="2010-01" db="EMBL/GenBank/DDBJ databases">
        <title>Genome fragments of uncultured bacteria from the North Pacific subtropical Gyre.</title>
        <authorList>
            <person name="Pham V.D."/>
            <person name="Delong E.F."/>
        </authorList>
    </citation>
    <scope>NUCLEOTIDE SEQUENCE</scope>
</reference>
<feature type="domain" description="MacB-like periplasmic core" evidence="9">
    <location>
        <begin position="35"/>
        <end position="264"/>
    </location>
</feature>
<comment type="subcellular location">
    <subcellularLocation>
        <location evidence="1">Cell membrane</location>
        <topology evidence="1">Multi-pass membrane protein</topology>
    </subcellularLocation>
</comment>
<dbReference type="AlphaFoldDB" id="E7C5D5"/>
<organism evidence="10">
    <name type="scientific">uncultured Gemmatimonadales bacterium HF0500_22O06</name>
    <dbReference type="NCBI Taxonomy" id="723615"/>
    <lineage>
        <taxon>Bacteria</taxon>
        <taxon>Pseudomonadati</taxon>
        <taxon>Gemmatimonadota</taxon>
        <taxon>Gemmatimonadia</taxon>
        <taxon>Gemmatimonadales</taxon>
        <taxon>environmental samples</taxon>
    </lineage>
</organism>
<evidence type="ECO:0000313" key="10">
    <source>
        <dbReference type="EMBL" id="ADI22659.1"/>
    </source>
</evidence>
<feature type="domain" description="ABC3 transporter permease C-terminal" evidence="8">
    <location>
        <begin position="296"/>
        <end position="421"/>
    </location>
</feature>
<dbReference type="InterPro" id="IPR003838">
    <property type="entry name" value="ABC3_permease_C"/>
</dbReference>
<evidence type="ECO:0000256" key="1">
    <source>
        <dbReference type="ARBA" id="ARBA00004651"/>
    </source>
</evidence>
<proteinExistence type="inferred from homology"/>
<evidence type="ECO:0000256" key="2">
    <source>
        <dbReference type="ARBA" id="ARBA00005236"/>
    </source>
</evidence>
<dbReference type="GO" id="GO:0044874">
    <property type="term" value="P:lipoprotein localization to outer membrane"/>
    <property type="evidence" value="ECO:0007669"/>
    <property type="project" value="TreeGrafter"/>
</dbReference>